<feature type="chain" id="PRO_5045589009" description="DnaJ homolog subfamily B member 9" evidence="6">
    <location>
        <begin position="19"/>
        <end position="266"/>
    </location>
</feature>
<accession>A0ABM0JL41</accession>
<dbReference type="SMART" id="SM00271">
    <property type="entry name" value="DnaJ"/>
    <property type="match status" value="1"/>
</dbReference>
<comment type="function">
    <text evidence="4">Co-chaperone for Hsp70 protein HSPA5/BiP that acts as a key repressor of the ERN1/IRE1-mediated unfolded protein response (UPR). J domain-containing co-chaperones stimulate the ATPase activity of Hsp70 proteins and are required for efficient substrate recognition by Hsp70 proteins. In the unstressed endoplasmic reticulum, interacts with the luminal region of ERN1/IRE1 and selectively recruits HSPA5/BiP: HSPA5/BiP disrupts the dimerization of the active ERN1/IRE1 luminal region, thereby inactivating ERN1/IRE1. Also involved in endoplasmic reticulum-associated degradation (ERAD) of misfolded proteins. Required for survival of B-cell progenitors and normal antibody production.</text>
</comment>
<sequence>MDLGSLLLVFAAIHSTTLINFSACGAQDYYEVLGLKKDASAKDIKKAFRKLALKYHPDKNKEEGAKEKFLEIGKAYDVLSDPEKKKKYDMFGDDGSNSGGGGGGGTNDFHDFFKNFDEAMNAHRQGQHYKHSGSNGFNHFGSGSFGSFFDFDDLFHDMDDEEEVMFQSFGGGQKKRNSGFQNGNNMHFSFDDFGFEDMLDDLFEDDHGHHNKYDRFSNQQFAHHQMHQQMHSNMHRHNGHHAHRQQRCQQVTQRVGNQVITYTQCS</sequence>
<feature type="signal peptide" evidence="6">
    <location>
        <begin position="1"/>
        <end position="18"/>
    </location>
</feature>
<evidence type="ECO:0000256" key="3">
    <source>
        <dbReference type="ARBA" id="ARBA00041533"/>
    </source>
</evidence>
<dbReference type="InterPro" id="IPR036869">
    <property type="entry name" value="J_dom_sf"/>
</dbReference>
<proteinExistence type="predicted"/>
<evidence type="ECO:0000256" key="1">
    <source>
        <dbReference type="ARBA" id="ARBA00023186"/>
    </source>
</evidence>
<dbReference type="SUPFAM" id="SSF46565">
    <property type="entry name" value="Chaperone J-domain"/>
    <property type="match status" value="1"/>
</dbReference>
<dbReference type="Pfam" id="PF00226">
    <property type="entry name" value="DnaJ"/>
    <property type="match status" value="1"/>
</dbReference>
<dbReference type="PRINTS" id="PR00625">
    <property type="entry name" value="JDOMAIN"/>
</dbReference>
<dbReference type="InterPro" id="IPR051948">
    <property type="entry name" value="Hsp70_co-chaperone_J-domain"/>
</dbReference>
<feature type="domain" description="J" evidence="7">
    <location>
        <begin position="28"/>
        <end position="92"/>
    </location>
</feature>
<dbReference type="Proteomes" id="UP000694888">
    <property type="component" value="Unplaced"/>
</dbReference>
<evidence type="ECO:0000256" key="2">
    <source>
        <dbReference type="ARBA" id="ARBA00040158"/>
    </source>
</evidence>
<evidence type="ECO:0000259" key="7">
    <source>
        <dbReference type="PROSITE" id="PS50076"/>
    </source>
</evidence>
<comment type="subunit">
    <text evidence="5">Interacts with HSPA5/BiP; interaction is direct. Interacts with ERN1/IRE1 (via the luminal region). Interacts with DERL1.</text>
</comment>
<organism evidence="8 9">
    <name type="scientific">Aplysia californica</name>
    <name type="common">California sea hare</name>
    <dbReference type="NCBI Taxonomy" id="6500"/>
    <lineage>
        <taxon>Eukaryota</taxon>
        <taxon>Metazoa</taxon>
        <taxon>Spiralia</taxon>
        <taxon>Lophotrochozoa</taxon>
        <taxon>Mollusca</taxon>
        <taxon>Gastropoda</taxon>
        <taxon>Heterobranchia</taxon>
        <taxon>Euthyneura</taxon>
        <taxon>Tectipleura</taxon>
        <taxon>Aplysiida</taxon>
        <taxon>Aplysioidea</taxon>
        <taxon>Aplysiidae</taxon>
        <taxon>Aplysia</taxon>
    </lineage>
</organism>
<dbReference type="PANTHER" id="PTHR44360:SF1">
    <property type="entry name" value="DNAJ HOMOLOG SUBFAMILY B MEMBER 9"/>
    <property type="match status" value="1"/>
</dbReference>
<dbReference type="GeneID" id="101855247"/>
<evidence type="ECO:0000256" key="5">
    <source>
        <dbReference type="ARBA" id="ARBA00046365"/>
    </source>
</evidence>
<evidence type="ECO:0000256" key="4">
    <source>
        <dbReference type="ARBA" id="ARBA00045428"/>
    </source>
</evidence>
<evidence type="ECO:0000313" key="8">
    <source>
        <dbReference type="Proteomes" id="UP000694888"/>
    </source>
</evidence>
<name>A0ABM0JL41_APLCA</name>
<gene>
    <name evidence="9" type="primary">LOC101855247</name>
</gene>
<keyword evidence="8" id="KW-1185">Reference proteome</keyword>
<dbReference type="RefSeq" id="XP_005096253.1">
    <property type="nucleotide sequence ID" value="XM_005096196.3"/>
</dbReference>
<dbReference type="PROSITE" id="PS50076">
    <property type="entry name" value="DNAJ_2"/>
    <property type="match status" value="1"/>
</dbReference>
<protein>
    <recommendedName>
        <fullName evidence="2">DnaJ homolog subfamily B member 9</fullName>
    </recommendedName>
    <alternativeName>
        <fullName evidence="3">Endoplasmic reticulum DNA J domain-containing protein 4</fullName>
    </alternativeName>
</protein>
<evidence type="ECO:0000313" key="9">
    <source>
        <dbReference type="RefSeq" id="XP_005096253.1"/>
    </source>
</evidence>
<keyword evidence="6" id="KW-0732">Signal</keyword>
<dbReference type="Gene3D" id="1.10.287.110">
    <property type="entry name" value="DnaJ domain"/>
    <property type="match status" value="1"/>
</dbReference>
<dbReference type="InterPro" id="IPR001623">
    <property type="entry name" value="DnaJ_domain"/>
</dbReference>
<reference evidence="9" key="1">
    <citation type="submission" date="2025-08" db="UniProtKB">
        <authorList>
            <consortium name="RefSeq"/>
        </authorList>
    </citation>
    <scope>IDENTIFICATION</scope>
</reference>
<dbReference type="CDD" id="cd06257">
    <property type="entry name" value="DnaJ"/>
    <property type="match status" value="1"/>
</dbReference>
<dbReference type="PANTHER" id="PTHR44360">
    <property type="entry name" value="DNAJ HOMOLOG SUBFAMILY B MEMBER 9"/>
    <property type="match status" value="1"/>
</dbReference>
<keyword evidence="1" id="KW-0143">Chaperone</keyword>
<evidence type="ECO:0000256" key="6">
    <source>
        <dbReference type="SAM" id="SignalP"/>
    </source>
</evidence>